<protein>
    <submittedName>
        <fullName evidence="1">Uncharacterized protein</fullName>
    </submittedName>
</protein>
<evidence type="ECO:0000313" key="1">
    <source>
        <dbReference type="EMBL" id="GMQ62458.1"/>
    </source>
</evidence>
<evidence type="ECO:0000313" key="2">
    <source>
        <dbReference type="Proteomes" id="UP001374599"/>
    </source>
</evidence>
<reference evidence="1" key="1">
    <citation type="submission" date="2023-09" db="EMBL/GenBank/DDBJ databases">
        <title>Vallitalea sediminicola and Vallitalea maricola sp. nov., anaerobic bacteria isolated from marine sediment.</title>
        <authorList>
            <person name="Hirano S."/>
            <person name="Maeda A."/>
            <person name="Terahara T."/>
            <person name="Mori K."/>
            <person name="Hamada M."/>
            <person name="Matsumoto R."/>
            <person name="Kobayashi T."/>
        </authorList>
    </citation>
    <scope>NUCLEOTIDE SEQUENCE</scope>
    <source>
        <strain evidence="1">AN17-2</strain>
    </source>
</reference>
<accession>A0ACB5UKM4</accession>
<keyword evidence="2" id="KW-1185">Reference proteome</keyword>
<sequence length="52" mass="6115">MCNIIKELLLINIKKGGRVMLNKIRIVKDIKNQLINDNNFDKYEMTLPQIVD</sequence>
<dbReference type="EMBL" id="BTPU01000025">
    <property type="protein sequence ID" value="GMQ62458.1"/>
    <property type="molecule type" value="Genomic_DNA"/>
</dbReference>
<gene>
    <name evidence="1" type="ORF">AN2V17_16900</name>
</gene>
<name>A0ACB5UKM4_9FIRM</name>
<dbReference type="Proteomes" id="UP001374599">
    <property type="component" value="Unassembled WGS sequence"/>
</dbReference>
<comment type="caution">
    <text evidence="1">The sequence shown here is derived from an EMBL/GenBank/DDBJ whole genome shotgun (WGS) entry which is preliminary data.</text>
</comment>
<proteinExistence type="predicted"/>
<organism evidence="1 2">
    <name type="scientific">Vallitalea maricola</name>
    <dbReference type="NCBI Taxonomy" id="3074433"/>
    <lineage>
        <taxon>Bacteria</taxon>
        <taxon>Bacillati</taxon>
        <taxon>Bacillota</taxon>
        <taxon>Clostridia</taxon>
        <taxon>Lachnospirales</taxon>
        <taxon>Vallitaleaceae</taxon>
        <taxon>Vallitalea</taxon>
    </lineage>
</organism>